<organism evidence="1 2">
    <name type="scientific">Panagrolaimus sp. JU765</name>
    <dbReference type="NCBI Taxonomy" id="591449"/>
    <lineage>
        <taxon>Eukaryota</taxon>
        <taxon>Metazoa</taxon>
        <taxon>Ecdysozoa</taxon>
        <taxon>Nematoda</taxon>
        <taxon>Chromadorea</taxon>
        <taxon>Rhabditida</taxon>
        <taxon>Tylenchina</taxon>
        <taxon>Panagrolaimomorpha</taxon>
        <taxon>Panagrolaimoidea</taxon>
        <taxon>Panagrolaimidae</taxon>
        <taxon>Panagrolaimus</taxon>
    </lineage>
</organism>
<dbReference type="WBParaSite" id="JU765_v2.g2864.t1">
    <property type="protein sequence ID" value="JU765_v2.g2864.t1"/>
    <property type="gene ID" value="JU765_v2.g2864"/>
</dbReference>
<reference evidence="2" key="1">
    <citation type="submission" date="2022-11" db="UniProtKB">
        <authorList>
            <consortium name="WormBaseParasite"/>
        </authorList>
    </citation>
    <scope>IDENTIFICATION</scope>
</reference>
<evidence type="ECO:0000313" key="2">
    <source>
        <dbReference type="WBParaSite" id="JU765_v2.g2864.t1"/>
    </source>
</evidence>
<evidence type="ECO:0000313" key="1">
    <source>
        <dbReference type="Proteomes" id="UP000887576"/>
    </source>
</evidence>
<dbReference type="Proteomes" id="UP000887576">
    <property type="component" value="Unplaced"/>
</dbReference>
<sequence length="322" mass="37065">MFYPCYPNNFHLQCPSLPDSPWNHQVPSLPPAQPRQPVNSSVTAVAEAITDEELETRVSVKLSNEELWERFKNIQNEMIITKTGRNLFPKLTFKVTGLEPQNCYLIFLFFRRVSDSKFKYTKGRWEPAGKADESEVTSMYPHGENASFPSGQEWMQSDISFAKLKLTNSQDNTKTVKNAIVLKSMHKYRPVLRILRFNPTTRQFSEPIDKDLPYDFIAVTAYQNHAVTELKIDNNPFAKGFREGGRKRVRSPLSSDVTPPIKREPTLPPFMMNSILNNQAMFPMNYFNNLPLGFPNWYNYPPGNVPNFPTIPNMYSFPPAEL</sequence>
<protein>
    <submittedName>
        <fullName evidence="2">T-box domain-containing protein</fullName>
    </submittedName>
</protein>
<accession>A0AC34R2L5</accession>
<name>A0AC34R2L5_9BILA</name>
<proteinExistence type="predicted"/>